<comment type="caution">
    <text evidence="8">The sequence shown here is derived from an EMBL/GenBank/DDBJ whole genome shotgun (WGS) entry which is preliminary data.</text>
</comment>
<evidence type="ECO:0000256" key="1">
    <source>
        <dbReference type="ARBA" id="ARBA00004651"/>
    </source>
</evidence>
<accession>A0A3A4B2Q3</accession>
<feature type="transmembrane region" description="Helical" evidence="7">
    <location>
        <begin position="112"/>
        <end position="131"/>
    </location>
</feature>
<evidence type="ECO:0000256" key="7">
    <source>
        <dbReference type="SAM" id="Phobius"/>
    </source>
</evidence>
<proteinExistence type="inferred from homology"/>
<comment type="subcellular location">
    <subcellularLocation>
        <location evidence="1">Cell membrane</location>
        <topology evidence="1">Multi-pass membrane protein</topology>
    </subcellularLocation>
</comment>
<dbReference type="AlphaFoldDB" id="A0A3A4B2Q3"/>
<keyword evidence="3" id="KW-1003">Cell membrane</keyword>
<name>A0A3A4B2Q3_9ACTN</name>
<protein>
    <submittedName>
        <fullName evidence="8">Cytochrome d ubiquinol oxidase subunit II</fullName>
    </submittedName>
</protein>
<dbReference type="OrthoDB" id="9776710at2"/>
<evidence type="ECO:0000313" key="8">
    <source>
        <dbReference type="EMBL" id="RJL31670.1"/>
    </source>
</evidence>
<organism evidence="8 9">
    <name type="scientific">Bailinhaonella thermotolerans</name>
    <dbReference type="NCBI Taxonomy" id="1070861"/>
    <lineage>
        <taxon>Bacteria</taxon>
        <taxon>Bacillati</taxon>
        <taxon>Actinomycetota</taxon>
        <taxon>Actinomycetes</taxon>
        <taxon>Streptosporangiales</taxon>
        <taxon>Streptosporangiaceae</taxon>
        <taxon>Bailinhaonella</taxon>
    </lineage>
</organism>
<evidence type="ECO:0000313" key="9">
    <source>
        <dbReference type="Proteomes" id="UP000265768"/>
    </source>
</evidence>
<feature type="transmembrane region" description="Helical" evidence="7">
    <location>
        <begin position="80"/>
        <end position="100"/>
    </location>
</feature>
<evidence type="ECO:0000256" key="6">
    <source>
        <dbReference type="ARBA" id="ARBA00023136"/>
    </source>
</evidence>
<feature type="transmembrane region" description="Helical" evidence="7">
    <location>
        <begin position="184"/>
        <end position="200"/>
    </location>
</feature>
<feature type="transmembrane region" description="Helical" evidence="7">
    <location>
        <begin position="6"/>
        <end position="31"/>
    </location>
</feature>
<evidence type="ECO:0000256" key="4">
    <source>
        <dbReference type="ARBA" id="ARBA00022692"/>
    </source>
</evidence>
<feature type="transmembrane region" description="Helical" evidence="7">
    <location>
        <begin position="228"/>
        <end position="247"/>
    </location>
</feature>
<comment type="similarity">
    <text evidence="2">Belongs to the cytochrome ubiquinol oxidase subunit 2 family.</text>
</comment>
<keyword evidence="6 7" id="KW-0472">Membrane</keyword>
<keyword evidence="9" id="KW-1185">Reference proteome</keyword>
<feature type="transmembrane region" description="Helical" evidence="7">
    <location>
        <begin position="253"/>
        <end position="278"/>
    </location>
</feature>
<sequence>MDVVWPSLFGLLLAGYFALEGFDIGVGLLLPVLARTPERRDRLIAAVGPFLLANEIWLVALAGVFVGVFPVLEGEVLSGLYPAFVALLLSWVVRDAGFWFRLREKSPAWRRTWEAAVVAGSAGLTLSWGFILSGAIGGGLLTGVAYGAALAALFAAHGTGFAARRLPAPGGGPDPLAGAVARRAALPAVLLTAVAAVPVVLAHPGAWPAAVLAVAAALLATRSFPATALAAAAPALATFGALLPYLLAHTASASTLGAMSLVALPLLPFMAAAQWWVWRAFRTPVARSFF</sequence>
<dbReference type="Pfam" id="PF02322">
    <property type="entry name" value="Cyt_bd_oxida_II"/>
    <property type="match status" value="1"/>
</dbReference>
<feature type="transmembrane region" description="Helical" evidence="7">
    <location>
        <begin position="143"/>
        <end position="163"/>
    </location>
</feature>
<dbReference type="GO" id="GO:0070069">
    <property type="term" value="C:cytochrome complex"/>
    <property type="evidence" value="ECO:0007669"/>
    <property type="project" value="TreeGrafter"/>
</dbReference>
<dbReference type="EMBL" id="QZEY01000006">
    <property type="protein sequence ID" value="RJL31670.1"/>
    <property type="molecule type" value="Genomic_DNA"/>
</dbReference>
<keyword evidence="5 7" id="KW-1133">Transmembrane helix</keyword>
<dbReference type="RefSeq" id="WP_119927699.1">
    <property type="nucleotide sequence ID" value="NZ_QZEY01000006.1"/>
</dbReference>
<dbReference type="GO" id="GO:0016682">
    <property type="term" value="F:oxidoreductase activity, acting on diphenols and related substances as donors, oxygen as acceptor"/>
    <property type="evidence" value="ECO:0007669"/>
    <property type="project" value="TreeGrafter"/>
</dbReference>
<evidence type="ECO:0000256" key="2">
    <source>
        <dbReference type="ARBA" id="ARBA00007543"/>
    </source>
</evidence>
<gene>
    <name evidence="8" type="ORF">D5H75_18360</name>
</gene>
<dbReference type="GO" id="GO:0005886">
    <property type="term" value="C:plasma membrane"/>
    <property type="evidence" value="ECO:0007669"/>
    <property type="project" value="UniProtKB-SubCell"/>
</dbReference>
<evidence type="ECO:0000256" key="5">
    <source>
        <dbReference type="ARBA" id="ARBA00022989"/>
    </source>
</evidence>
<reference evidence="8 9" key="1">
    <citation type="submission" date="2018-09" db="EMBL/GenBank/DDBJ databases">
        <title>YIM 75507 draft genome.</title>
        <authorList>
            <person name="Tang S."/>
            <person name="Feng Y."/>
        </authorList>
    </citation>
    <scope>NUCLEOTIDE SEQUENCE [LARGE SCALE GENOMIC DNA]</scope>
    <source>
        <strain evidence="8 9">YIM 75507</strain>
    </source>
</reference>
<dbReference type="PANTHER" id="PTHR43141">
    <property type="entry name" value="CYTOCHROME BD2 SUBUNIT II"/>
    <property type="match status" value="1"/>
</dbReference>
<keyword evidence="4 7" id="KW-0812">Transmembrane</keyword>
<dbReference type="InterPro" id="IPR003317">
    <property type="entry name" value="Cyt-d_oxidase_su2"/>
</dbReference>
<evidence type="ECO:0000256" key="3">
    <source>
        <dbReference type="ARBA" id="ARBA00022475"/>
    </source>
</evidence>
<feature type="transmembrane region" description="Helical" evidence="7">
    <location>
        <begin position="43"/>
        <end position="68"/>
    </location>
</feature>
<dbReference type="Proteomes" id="UP000265768">
    <property type="component" value="Unassembled WGS sequence"/>
</dbReference>
<dbReference type="PANTHER" id="PTHR43141:SF4">
    <property type="entry name" value="CYTOCHROME BD2 SUBUNIT II"/>
    <property type="match status" value="1"/>
</dbReference>
<dbReference type="GO" id="GO:0009055">
    <property type="term" value="F:electron transfer activity"/>
    <property type="evidence" value="ECO:0007669"/>
    <property type="project" value="TreeGrafter"/>
</dbReference>
<dbReference type="GO" id="GO:0019646">
    <property type="term" value="P:aerobic electron transport chain"/>
    <property type="evidence" value="ECO:0007669"/>
    <property type="project" value="TreeGrafter"/>
</dbReference>